<dbReference type="SUPFAM" id="SSF81383">
    <property type="entry name" value="F-box domain"/>
    <property type="match status" value="1"/>
</dbReference>
<evidence type="ECO:0000259" key="1">
    <source>
        <dbReference type="Pfam" id="PF00646"/>
    </source>
</evidence>
<feature type="domain" description="F-box" evidence="1">
    <location>
        <begin position="5"/>
        <end position="40"/>
    </location>
</feature>
<protein>
    <submittedName>
        <fullName evidence="2">CLUMA_CG013218, isoform A</fullName>
    </submittedName>
</protein>
<evidence type="ECO:0000313" key="3">
    <source>
        <dbReference type="Proteomes" id="UP000183832"/>
    </source>
</evidence>
<reference evidence="2 3" key="1">
    <citation type="submission" date="2015-04" db="EMBL/GenBank/DDBJ databases">
        <authorList>
            <person name="Syromyatnikov M.Y."/>
            <person name="Popov V.N."/>
        </authorList>
    </citation>
    <scope>NUCLEOTIDE SEQUENCE [LARGE SCALE GENOMIC DNA]</scope>
</reference>
<keyword evidence="3" id="KW-1185">Reference proteome</keyword>
<dbReference type="InterPro" id="IPR001810">
    <property type="entry name" value="F-box_dom"/>
</dbReference>
<evidence type="ECO:0000313" key="2">
    <source>
        <dbReference type="EMBL" id="CRK99915.1"/>
    </source>
</evidence>
<dbReference type="InterPro" id="IPR032675">
    <property type="entry name" value="LRR_dom_sf"/>
</dbReference>
<dbReference type="Proteomes" id="UP000183832">
    <property type="component" value="Unassembled WGS sequence"/>
</dbReference>
<sequence>MDPLEKLHDHVHELIFQHLTVDEVLNSSLTSKLWYKAIGRSNDVMGKIWLNVGDRFNEPTKYDLKAFRGSERIYQNFKISEIENGLQILVFPKREWRRAQMDIQSFINYKDYIHLLQIFSETIVELEIFDMDIEDDNSNILKLDFKELQKLRFEFVTAVALKPFNQKLKKLERLSLGNIISDGGEALNQFISLQSQITHLSLSSDAFYKIFEVEKEFSFKLKYLLVEYAEKCEKDNSRNVVNNFVKFIQTQEQLKWITLCEWTNIEVVQEILNSKFIERVSFDYFDNESTILDVSTIKLNQSRSIKHIDFDCENIDGNWKNWIKPIIESCGEVTKIYFFHIHEELFEFVVENCKHLTSLEYCSIFKGFENNFNELKFKNDRNNLKIVENKFLDLRKEIFN</sequence>
<dbReference type="EMBL" id="CVRI01000054">
    <property type="protein sequence ID" value="CRK99915.1"/>
    <property type="molecule type" value="Genomic_DNA"/>
</dbReference>
<name>A0A1J1II82_9DIPT</name>
<dbReference type="InterPro" id="IPR036047">
    <property type="entry name" value="F-box-like_dom_sf"/>
</dbReference>
<dbReference type="Gene3D" id="3.80.10.10">
    <property type="entry name" value="Ribonuclease Inhibitor"/>
    <property type="match status" value="1"/>
</dbReference>
<accession>A0A1J1II82</accession>
<dbReference type="SUPFAM" id="SSF52047">
    <property type="entry name" value="RNI-like"/>
    <property type="match status" value="1"/>
</dbReference>
<proteinExistence type="predicted"/>
<organism evidence="2 3">
    <name type="scientific">Clunio marinus</name>
    <dbReference type="NCBI Taxonomy" id="568069"/>
    <lineage>
        <taxon>Eukaryota</taxon>
        <taxon>Metazoa</taxon>
        <taxon>Ecdysozoa</taxon>
        <taxon>Arthropoda</taxon>
        <taxon>Hexapoda</taxon>
        <taxon>Insecta</taxon>
        <taxon>Pterygota</taxon>
        <taxon>Neoptera</taxon>
        <taxon>Endopterygota</taxon>
        <taxon>Diptera</taxon>
        <taxon>Nematocera</taxon>
        <taxon>Chironomoidea</taxon>
        <taxon>Chironomidae</taxon>
        <taxon>Clunio</taxon>
    </lineage>
</organism>
<dbReference type="AlphaFoldDB" id="A0A1J1II82"/>
<gene>
    <name evidence="2" type="ORF">CLUMA_CG013218</name>
</gene>
<dbReference type="Pfam" id="PF00646">
    <property type="entry name" value="F-box"/>
    <property type="match status" value="1"/>
</dbReference>
<dbReference type="CDD" id="cd09917">
    <property type="entry name" value="F-box_SF"/>
    <property type="match status" value="1"/>
</dbReference>